<accession>A0A1H2PKE8</accession>
<evidence type="ECO:0000256" key="1">
    <source>
        <dbReference type="ARBA" id="ARBA00004651"/>
    </source>
</evidence>
<evidence type="ECO:0000256" key="6">
    <source>
        <dbReference type="SAM" id="Phobius"/>
    </source>
</evidence>
<keyword evidence="3 6" id="KW-0812">Transmembrane</keyword>
<dbReference type="RefSeq" id="WP_091903942.1">
    <property type="nucleotide sequence ID" value="NZ_FNLO01000001.1"/>
</dbReference>
<feature type="transmembrane region" description="Helical" evidence="6">
    <location>
        <begin position="79"/>
        <end position="98"/>
    </location>
</feature>
<evidence type="ECO:0000313" key="8">
    <source>
        <dbReference type="Proteomes" id="UP000243719"/>
    </source>
</evidence>
<protein>
    <submittedName>
        <fullName evidence="7">Putative membrane protein</fullName>
    </submittedName>
</protein>
<dbReference type="Proteomes" id="UP000243719">
    <property type="component" value="Unassembled WGS sequence"/>
</dbReference>
<dbReference type="EMBL" id="FNLO01000001">
    <property type="protein sequence ID" value="SDV46463.1"/>
    <property type="molecule type" value="Genomic_DNA"/>
</dbReference>
<feature type="transmembrane region" description="Helical" evidence="6">
    <location>
        <begin position="238"/>
        <end position="259"/>
    </location>
</feature>
<feature type="transmembrane region" description="Helical" evidence="6">
    <location>
        <begin position="12"/>
        <end position="30"/>
    </location>
</feature>
<dbReference type="OrthoDB" id="9808789at2"/>
<dbReference type="AlphaFoldDB" id="A0A1H2PKE8"/>
<evidence type="ECO:0000256" key="3">
    <source>
        <dbReference type="ARBA" id="ARBA00022692"/>
    </source>
</evidence>
<keyword evidence="8" id="KW-1185">Reference proteome</keyword>
<feature type="transmembrane region" description="Helical" evidence="6">
    <location>
        <begin position="193"/>
        <end position="210"/>
    </location>
</feature>
<dbReference type="STRING" id="1770053.SAMN05216551_101356"/>
<keyword evidence="2" id="KW-1003">Cell membrane</keyword>
<gene>
    <name evidence="7" type="ORF">SAMN05216551_101356</name>
</gene>
<dbReference type="Pfam" id="PF09678">
    <property type="entry name" value="Caa3_CtaG"/>
    <property type="match status" value="1"/>
</dbReference>
<dbReference type="InterPro" id="IPR019108">
    <property type="entry name" value="Caa3_assmbl_CtaG-rel"/>
</dbReference>
<feature type="transmembrane region" description="Helical" evidence="6">
    <location>
        <begin position="42"/>
        <end position="59"/>
    </location>
</feature>
<evidence type="ECO:0000313" key="7">
    <source>
        <dbReference type="EMBL" id="SDV46463.1"/>
    </source>
</evidence>
<evidence type="ECO:0000256" key="2">
    <source>
        <dbReference type="ARBA" id="ARBA00022475"/>
    </source>
</evidence>
<evidence type="ECO:0000256" key="4">
    <source>
        <dbReference type="ARBA" id="ARBA00022989"/>
    </source>
</evidence>
<sequence>MQWLSFFVPWEPSAPLVLVIALAGWLFARGARRHCIKAGRHVAFWSGLLLFYVLLHTHLDYYAEHQFFMHRLQHLGLHHLAPLLLMAAFPAEVLRGGLPLRWRRMTRTVGRHPLWKRTTAVTMNPFLVTILFIVAVLFWLVPSVQFVSMLDWRIYHAMNWSVAVTGLMYWALILDHRPSPPARMRPGGRVMSPIVTMVPQILAGAVITFTERDLYPIFDLCGRAFFLTPLFDQSLGGLIMWVPAAGFEALGTLIALRHLMRLSQTPRARQRVSRFRPAGPVAR</sequence>
<comment type="subcellular location">
    <subcellularLocation>
        <location evidence="1">Cell membrane</location>
        <topology evidence="1">Multi-pass membrane protein</topology>
    </subcellularLocation>
</comment>
<dbReference type="GO" id="GO:0005886">
    <property type="term" value="C:plasma membrane"/>
    <property type="evidence" value="ECO:0007669"/>
    <property type="project" value="UniProtKB-SubCell"/>
</dbReference>
<keyword evidence="5 6" id="KW-0472">Membrane</keyword>
<keyword evidence="4 6" id="KW-1133">Transmembrane helix</keyword>
<organism evidence="7 8">
    <name type="scientific">Chitinasiproducens palmae</name>
    <dbReference type="NCBI Taxonomy" id="1770053"/>
    <lineage>
        <taxon>Bacteria</taxon>
        <taxon>Pseudomonadati</taxon>
        <taxon>Pseudomonadota</taxon>
        <taxon>Betaproteobacteria</taxon>
        <taxon>Burkholderiales</taxon>
        <taxon>Burkholderiaceae</taxon>
        <taxon>Chitinasiproducens</taxon>
    </lineage>
</organism>
<name>A0A1H2PKE8_9BURK</name>
<evidence type="ECO:0000256" key="5">
    <source>
        <dbReference type="ARBA" id="ARBA00023136"/>
    </source>
</evidence>
<feature type="transmembrane region" description="Helical" evidence="6">
    <location>
        <begin position="153"/>
        <end position="172"/>
    </location>
</feature>
<proteinExistence type="predicted"/>
<feature type="transmembrane region" description="Helical" evidence="6">
    <location>
        <begin position="119"/>
        <end position="141"/>
    </location>
</feature>
<reference evidence="8" key="1">
    <citation type="submission" date="2016-09" db="EMBL/GenBank/DDBJ databases">
        <authorList>
            <person name="Varghese N."/>
            <person name="Submissions S."/>
        </authorList>
    </citation>
    <scope>NUCLEOTIDE SEQUENCE [LARGE SCALE GENOMIC DNA]</scope>
    <source>
        <strain evidence="8">JS23</strain>
    </source>
</reference>